<feature type="compositionally biased region" description="Basic and acidic residues" evidence="1">
    <location>
        <begin position="106"/>
        <end position="119"/>
    </location>
</feature>
<dbReference type="PATRIC" id="fig|84531.8.peg.1884"/>
<proteinExistence type="predicted"/>
<gene>
    <name evidence="2" type="ORF">LA76x_1858</name>
</gene>
<accession>A0A0S2F8Z0</accession>
<sequence>MRIPGRSWPILAADSAAHRCQGSCMTATWGPMRAGRTGGPHRPHRPFVGIHPVRPERVDRHDQAVAVARRRTVVRGRPGHRCPHRTGSRPYPGRSHRQPAEVLPDGENRPSDLQREGAGRRVRVRLSARRRLRRSAAPWSQA</sequence>
<evidence type="ECO:0000256" key="1">
    <source>
        <dbReference type="SAM" id="MobiDB-lite"/>
    </source>
</evidence>
<dbReference type="KEGG" id="lab:LA76x_1858"/>
<keyword evidence="3" id="KW-1185">Reference proteome</keyword>
<reference evidence="2 3" key="1">
    <citation type="journal article" date="2015" name="BMC Genomics">
        <title>Comparative genomics and metabolic profiling of the genus Lysobacter.</title>
        <authorList>
            <person name="de Bruijn I."/>
            <person name="Cheng X."/>
            <person name="de Jager V."/>
            <person name="Exposito R.G."/>
            <person name="Watrous J."/>
            <person name="Patel N."/>
            <person name="Postma J."/>
            <person name="Dorrestein P.C."/>
            <person name="Kobayashi D."/>
            <person name="Raaijmakers J.M."/>
        </authorList>
    </citation>
    <scope>NUCLEOTIDE SEQUENCE [LARGE SCALE GENOMIC DNA]</scope>
    <source>
        <strain evidence="2 3">76</strain>
    </source>
</reference>
<feature type="compositionally biased region" description="Basic residues" evidence="1">
    <location>
        <begin position="74"/>
        <end position="87"/>
    </location>
</feature>
<dbReference type="AlphaFoldDB" id="A0A0S2F8Z0"/>
<name>A0A0S2F8Z0_LYSAN</name>
<evidence type="ECO:0000313" key="2">
    <source>
        <dbReference type="EMBL" id="ALN80010.1"/>
    </source>
</evidence>
<dbReference type="EMBL" id="CP011129">
    <property type="protein sequence ID" value="ALN80010.1"/>
    <property type="molecule type" value="Genomic_DNA"/>
</dbReference>
<dbReference type="STRING" id="84531.LA76x_1858"/>
<protein>
    <submittedName>
        <fullName evidence="2">Uncharacterized protein</fullName>
    </submittedName>
</protein>
<evidence type="ECO:0000313" key="3">
    <source>
        <dbReference type="Proteomes" id="UP000060787"/>
    </source>
</evidence>
<feature type="region of interest" description="Disordered" evidence="1">
    <location>
        <begin position="31"/>
        <end position="50"/>
    </location>
</feature>
<organism evidence="2 3">
    <name type="scientific">Lysobacter antibioticus</name>
    <dbReference type="NCBI Taxonomy" id="84531"/>
    <lineage>
        <taxon>Bacteria</taxon>
        <taxon>Pseudomonadati</taxon>
        <taxon>Pseudomonadota</taxon>
        <taxon>Gammaproteobacteria</taxon>
        <taxon>Lysobacterales</taxon>
        <taxon>Lysobacteraceae</taxon>
        <taxon>Lysobacter</taxon>
    </lineage>
</organism>
<dbReference type="Proteomes" id="UP000060787">
    <property type="component" value="Chromosome"/>
</dbReference>
<feature type="region of interest" description="Disordered" evidence="1">
    <location>
        <begin position="74"/>
        <end position="124"/>
    </location>
</feature>